<feature type="non-terminal residue" evidence="3">
    <location>
        <position position="1"/>
    </location>
</feature>
<dbReference type="InterPro" id="IPR008007">
    <property type="entry name" value="Peptidase_M42"/>
</dbReference>
<dbReference type="AlphaFoldDB" id="A0A382RRI4"/>
<evidence type="ECO:0008006" key="4">
    <source>
        <dbReference type="Google" id="ProtNLM"/>
    </source>
</evidence>
<protein>
    <recommendedName>
        <fullName evidence="4">Peptidase M42 family protein</fullName>
    </recommendedName>
</protein>
<dbReference type="PANTHER" id="PTHR32481:SF20">
    <property type="entry name" value="AMINOPEPTIDASE YSDC"/>
    <property type="match status" value="1"/>
</dbReference>
<dbReference type="GO" id="GO:0016787">
    <property type="term" value="F:hydrolase activity"/>
    <property type="evidence" value="ECO:0007669"/>
    <property type="project" value="UniProtKB-KW"/>
</dbReference>
<accession>A0A382RRI4</accession>
<dbReference type="Gene3D" id="3.40.630.10">
    <property type="entry name" value="Zn peptidases"/>
    <property type="match status" value="1"/>
</dbReference>
<dbReference type="SUPFAM" id="SSF53187">
    <property type="entry name" value="Zn-dependent exopeptidases"/>
    <property type="match status" value="1"/>
</dbReference>
<proteinExistence type="predicted"/>
<name>A0A382RRI4_9ZZZZ</name>
<keyword evidence="1" id="KW-0479">Metal-binding</keyword>
<dbReference type="PANTHER" id="PTHR32481">
    <property type="entry name" value="AMINOPEPTIDASE"/>
    <property type="match status" value="1"/>
</dbReference>
<reference evidence="3" key="1">
    <citation type="submission" date="2018-05" db="EMBL/GenBank/DDBJ databases">
        <authorList>
            <person name="Lanie J.A."/>
            <person name="Ng W.-L."/>
            <person name="Kazmierczak K.M."/>
            <person name="Andrzejewski T.M."/>
            <person name="Davidsen T.M."/>
            <person name="Wayne K.J."/>
            <person name="Tettelin H."/>
            <person name="Glass J.I."/>
            <person name="Rusch D."/>
            <person name="Podicherti R."/>
            <person name="Tsui H.-C.T."/>
            <person name="Winkler M.E."/>
        </authorList>
    </citation>
    <scope>NUCLEOTIDE SEQUENCE</scope>
</reference>
<evidence type="ECO:0000256" key="2">
    <source>
        <dbReference type="ARBA" id="ARBA00022801"/>
    </source>
</evidence>
<organism evidence="3">
    <name type="scientific">marine metagenome</name>
    <dbReference type="NCBI Taxonomy" id="408172"/>
    <lineage>
        <taxon>unclassified sequences</taxon>
        <taxon>metagenomes</taxon>
        <taxon>ecological metagenomes</taxon>
    </lineage>
</organism>
<gene>
    <name evidence="3" type="ORF">METZ01_LOCUS353143</name>
</gene>
<dbReference type="EMBL" id="UINC01123664">
    <property type="protein sequence ID" value="SVD00289.1"/>
    <property type="molecule type" value="Genomic_DNA"/>
</dbReference>
<dbReference type="Pfam" id="PF05343">
    <property type="entry name" value="Peptidase_M42"/>
    <property type="match status" value="1"/>
</dbReference>
<dbReference type="InterPro" id="IPR051464">
    <property type="entry name" value="Peptidase_M42_aminopept"/>
</dbReference>
<evidence type="ECO:0000313" key="3">
    <source>
        <dbReference type="EMBL" id="SVD00289.1"/>
    </source>
</evidence>
<sequence>ASVATSRAFDNKTGAYAVNETLIRLAKGRRPAAKIVAASTSQEEIGVRGATTAAHLVNPDVAVAVDVSHATDHPDADNRKFGDFKLRGGPIISRGPNIHPAVFERLMLCAEKQGIPVQVEAEPRPTGTDARAIQMARDGVPTGLVGIPLRYMHTPSEMIDLEDLENVVKLLVAFSRSIKKTDRFR</sequence>
<keyword evidence="2" id="KW-0378">Hydrolase</keyword>
<evidence type="ECO:0000256" key="1">
    <source>
        <dbReference type="ARBA" id="ARBA00022723"/>
    </source>
</evidence>
<dbReference type="GO" id="GO:0046872">
    <property type="term" value="F:metal ion binding"/>
    <property type="evidence" value="ECO:0007669"/>
    <property type="project" value="UniProtKB-KW"/>
</dbReference>